<dbReference type="KEGG" id="pseg:D3H65_24545"/>
<reference evidence="1 2" key="1">
    <citation type="submission" date="2018-09" db="EMBL/GenBank/DDBJ databases">
        <title>Genome sequencing of strain 6GH32-13.</title>
        <authorList>
            <person name="Weon H.-Y."/>
            <person name="Heo J."/>
            <person name="Kwon S.-W."/>
        </authorList>
    </citation>
    <scope>NUCLEOTIDE SEQUENCE [LARGE SCALE GENOMIC DNA]</scope>
    <source>
        <strain evidence="1 2">5GH32-13</strain>
    </source>
</reference>
<evidence type="ECO:0000313" key="2">
    <source>
        <dbReference type="Proteomes" id="UP000263900"/>
    </source>
</evidence>
<proteinExistence type="predicted"/>
<sequence length="157" mass="17958">MHNKINLFIAIACFLIMACNDTSTDTPRTDGFSAKPITREDSLHKEVMDGHDVGMAKMGRIRKYLAQVQQQLDSIGKLTVKQQDKQYLQSLTALQQELKNAESGMNTWMDEYKDDSAKTNETLRIQYLQTEKEKVQAVKTRILQSLQHADSLLLKPR</sequence>
<dbReference type="Proteomes" id="UP000263900">
    <property type="component" value="Chromosome"/>
</dbReference>
<dbReference type="RefSeq" id="WP_119052837.1">
    <property type="nucleotide sequence ID" value="NZ_CP032157.1"/>
</dbReference>
<name>A0A3B7N447_9BACT</name>
<evidence type="ECO:0008006" key="3">
    <source>
        <dbReference type="Google" id="ProtNLM"/>
    </source>
</evidence>
<dbReference type="OrthoDB" id="965986at2"/>
<keyword evidence="2" id="KW-1185">Reference proteome</keyword>
<protein>
    <recommendedName>
        <fullName evidence="3">Viral A-type inclusion protein</fullName>
    </recommendedName>
</protein>
<dbReference type="AlphaFoldDB" id="A0A3B7N447"/>
<organism evidence="1 2">
    <name type="scientific">Paraflavitalea soli</name>
    <dbReference type="NCBI Taxonomy" id="2315862"/>
    <lineage>
        <taxon>Bacteria</taxon>
        <taxon>Pseudomonadati</taxon>
        <taxon>Bacteroidota</taxon>
        <taxon>Chitinophagia</taxon>
        <taxon>Chitinophagales</taxon>
        <taxon>Chitinophagaceae</taxon>
        <taxon>Paraflavitalea</taxon>
    </lineage>
</organism>
<dbReference type="EMBL" id="CP032157">
    <property type="protein sequence ID" value="AXY76961.1"/>
    <property type="molecule type" value="Genomic_DNA"/>
</dbReference>
<gene>
    <name evidence="1" type="ORF">D3H65_24545</name>
</gene>
<dbReference type="PROSITE" id="PS51257">
    <property type="entry name" value="PROKAR_LIPOPROTEIN"/>
    <property type="match status" value="1"/>
</dbReference>
<evidence type="ECO:0000313" key="1">
    <source>
        <dbReference type="EMBL" id="AXY76961.1"/>
    </source>
</evidence>
<accession>A0A3B7N447</accession>